<dbReference type="PANTHER" id="PTHR12138:SF162">
    <property type="entry name" value="CHROMOSOME UNDETERMINED SCAFFOLD_275, WHOLE GENOME SHOTGUN SEQUENCE"/>
    <property type="match status" value="1"/>
</dbReference>
<keyword evidence="1" id="KW-0812">Transmembrane</keyword>
<keyword evidence="1" id="KW-1133">Transmembrane helix</keyword>
<reference evidence="2 3" key="1">
    <citation type="submission" date="2009-03" db="EMBL/GenBank/DDBJ databases">
        <authorList>
            <person name="Warren W."/>
            <person name="Ye L."/>
            <person name="Minx P."/>
            <person name="Worley K."/>
            <person name="Gibbs R."/>
            <person name="Wilson R.K."/>
        </authorList>
    </citation>
    <scope>NUCLEOTIDE SEQUENCE [LARGE SCALE GENOMIC DNA]</scope>
</reference>
<accession>A0A8I3WMK4</accession>
<keyword evidence="1" id="KW-0472">Membrane</keyword>
<evidence type="ECO:0000256" key="1">
    <source>
        <dbReference type="SAM" id="Phobius"/>
    </source>
</evidence>
<dbReference type="GeneTree" id="ENSGT01120000271815"/>
<dbReference type="Proteomes" id="UP000008225">
    <property type="component" value="Chromosome 10"/>
</dbReference>
<protein>
    <submittedName>
        <fullName evidence="2">Uncharacterized protein</fullName>
    </submittedName>
</protein>
<reference evidence="2" key="3">
    <citation type="submission" date="2025-09" db="UniProtKB">
        <authorList>
            <consortium name="Ensembl"/>
        </authorList>
    </citation>
    <scope>IDENTIFICATION</scope>
</reference>
<proteinExistence type="predicted"/>
<dbReference type="PANTHER" id="PTHR12138">
    <property type="entry name" value="PRIMATE-EXPANDED PROTEIN FAMILY"/>
    <property type="match status" value="1"/>
</dbReference>
<feature type="transmembrane region" description="Helical" evidence="1">
    <location>
        <begin position="56"/>
        <end position="75"/>
    </location>
</feature>
<dbReference type="Ensembl" id="ENSCJAT00000125723.1">
    <property type="protein sequence ID" value="ENSCJAP00000083617.1"/>
    <property type="gene ID" value="ENSCJAG00000078005.1"/>
</dbReference>
<organism evidence="2 3">
    <name type="scientific">Callithrix jacchus</name>
    <name type="common">White-tufted-ear marmoset</name>
    <name type="synonym">Simia Jacchus</name>
    <dbReference type="NCBI Taxonomy" id="9483"/>
    <lineage>
        <taxon>Eukaryota</taxon>
        <taxon>Metazoa</taxon>
        <taxon>Chordata</taxon>
        <taxon>Craniata</taxon>
        <taxon>Vertebrata</taxon>
        <taxon>Euteleostomi</taxon>
        <taxon>Mammalia</taxon>
        <taxon>Eutheria</taxon>
        <taxon>Euarchontoglires</taxon>
        <taxon>Primates</taxon>
        <taxon>Haplorrhini</taxon>
        <taxon>Platyrrhini</taxon>
        <taxon>Cebidae</taxon>
        <taxon>Callitrichinae</taxon>
        <taxon>Callithrix</taxon>
        <taxon>Callithrix</taxon>
    </lineage>
</organism>
<keyword evidence="3" id="KW-1185">Reference proteome</keyword>
<evidence type="ECO:0000313" key="2">
    <source>
        <dbReference type="Ensembl" id="ENSCJAP00000083617.1"/>
    </source>
</evidence>
<name>A0A8I3WMK4_CALJA</name>
<sequence length="151" mass="17076">GNSKRFRSSRSVARDKDQIYISYCITAILSTETLRQKNTTPTLLLRSLFTIYRLKVLHFNLSTFFFFLRQVLILLPRLEKNGAITVHCSLYLPGSRNPLPLVSRVAGTSGAHHRIQLIFVIFVEMGVPLCCPGWSQTPELKQSAHLGLSKC</sequence>
<dbReference type="AlphaFoldDB" id="A0A8I3WMK4"/>
<evidence type="ECO:0000313" key="3">
    <source>
        <dbReference type="Proteomes" id="UP000008225"/>
    </source>
</evidence>
<reference evidence="2" key="2">
    <citation type="submission" date="2025-08" db="UniProtKB">
        <authorList>
            <consortium name="Ensembl"/>
        </authorList>
    </citation>
    <scope>IDENTIFICATION</scope>
</reference>